<dbReference type="PROSITE" id="PS50977">
    <property type="entry name" value="HTH_TETR_2"/>
    <property type="match status" value="1"/>
</dbReference>
<dbReference type="GO" id="GO:0000976">
    <property type="term" value="F:transcription cis-regulatory region binding"/>
    <property type="evidence" value="ECO:0007669"/>
    <property type="project" value="TreeGrafter"/>
</dbReference>
<evidence type="ECO:0000256" key="2">
    <source>
        <dbReference type="ARBA" id="ARBA00023125"/>
    </source>
</evidence>
<dbReference type="InterPro" id="IPR036271">
    <property type="entry name" value="Tet_transcr_reg_TetR-rel_C_sf"/>
</dbReference>
<evidence type="ECO:0000313" key="6">
    <source>
        <dbReference type="EMBL" id="RSM63847.1"/>
    </source>
</evidence>
<keyword evidence="1" id="KW-0805">Transcription regulation</keyword>
<name>A0A428Y8G0_KIBAR</name>
<dbReference type="RefSeq" id="WP_037252237.1">
    <property type="nucleotide sequence ID" value="NZ_QHKI01000104.1"/>
</dbReference>
<evidence type="ECO:0000256" key="3">
    <source>
        <dbReference type="ARBA" id="ARBA00023163"/>
    </source>
</evidence>
<dbReference type="PRINTS" id="PR00455">
    <property type="entry name" value="HTHTETR"/>
</dbReference>
<keyword evidence="2 4" id="KW-0238">DNA-binding</keyword>
<evidence type="ECO:0000313" key="7">
    <source>
        <dbReference type="Proteomes" id="UP000287547"/>
    </source>
</evidence>
<dbReference type="EMBL" id="QHKI01000104">
    <property type="protein sequence ID" value="RSM63847.1"/>
    <property type="molecule type" value="Genomic_DNA"/>
</dbReference>
<dbReference type="SUPFAM" id="SSF46689">
    <property type="entry name" value="Homeodomain-like"/>
    <property type="match status" value="1"/>
</dbReference>
<evidence type="ECO:0000259" key="5">
    <source>
        <dbReference type="PROSITE" id="PS50977"/>
    </source>
</evidence>
<keyword evidence="3" id="KW-0804">Transcription</keyword>
<reference evidence="6 7" key="1">
    <citation type="submission" date="2018-05" db="EMBL/GenBank/DDBJ databases">
        <title>Evolution of GPA BGCs.</title>
        <authorList>
            <person name="Waglechner N."/>
            <person name="Wright G.D."/>
        </authorList>
    </citation>
    <scope>NUCLEOTIDE SEQUENCE [LARGE SCALE GENOMIC DNA]</scope>
    <source>
        <strain evidence="6 7">A82846</strain>
    </source>
</reference>
<evidence type="ECO:0000256" key="1">
    <source>
        <dbReference type="ARBA" id="ARBA00023015"/>
    </source>
</evidence>
<dbReference type="Gene3D" id="1.10.357.10">
    <property type="entry name" value="Tetracycline Repressor, domain 2"/>
    <property type="match status" value="1"/>
</dbReference>
<dbReference type="InterPro" id="IPR001647">
    <property type="entry name" value="HTH_TetR"/>
</dbReference>
<dbReference type="SUPFAM" id="SSF48498">
    <property type="entry name" value="Tetracyclin repressor-like, C-terminal domain"/>
    <property type="match status" value="1"/>
</dbReference>
<sequence length="186" mass="20048">MGSSGMSVRRPQRASSRQKFDALIAAARDVFAEAGVNGSLEEIARRAGVGIGTLYRNFPARQALLEAVYVDEVEALAEVADELGDLDPWDALAIWLRQFVEYATTKRAVVEGLNLDSPMFGACIALIHRAGEPLLKAAQDAGKARSDVGFEDVRLLINGIASSNFADDAQRERVIGMALDGIRARS</sequence>
<dbReference type="GO" id="GO:0003700">
    <property type="term" value="F:DNA-binding transcription factor activity"/>
    <property type="evidence" value="ECO:0007669"/>
    <property type="project" value="TreeGrafter"/>
</dbReference>
<dbReference type="Pfam" id="PF00440">
    <property type="entry name" value="TetR_N"/>
    <property type="match status" value="1"/>
</dbReference>
<dbReference type="AlphaFoldDB" id="A0A428Y8G0"/>
<dbReference type="Pfam" id="PF21597">
    <property type="entry name" value="TetR_C_43"/>
    <property type="match status" value="1"/>
</dbReference>
<dbReference type="Proteomes" id="UP000287547">
    <property type="component" value="Unassembled WGS sequence"/>
</dbReference>
<dbReference type="InterPro" id="IPR009057">
    <property type="entry name" value="Homeodomain-like_sf"/>
</dbReference>
<proteinExistence type="predicted"/>
<gene>
    <name evidence="6" type="ORF">DMH04_52495</name>
</gene>
<dbReference type="PANTHER" id="PTHR30055:SF234">
    <property type="entry name" value="HTH-TYPE TRANSCRIPTIONAL REGULATOR BETI"/>
    <property type="match status" value="1"/>
</dbReference>
<organism evidence="6 7">
    <name type="scientific">Kibdelosporangium aridum</name>
    <dbReference type="NCBI Taxonomy" id="2030"/>
    <lineage>
        <taxon>Bacteria</taxon>
        <taxon>Bacillati</taxon>
        <taxon>Actinomycetota</taxon>
        <taxon>Actinomycetes</taxon>
        <taxon>Pseudonocardiales</taxon>
        <taxon>Pseudonocardiaceae</taxon>
        <taxon>Kibdelosporangium</taxon>
    </lineage>
</organism>
<dbReference type="PANTHER" id="PTHR30055">
    <property type="entry name" value="HTH-TYPE TRANSCRIPTIONAL REGULATOR RUTR"/>
    <property type="match status" value="1"/>
</dbReference>
<dbReference type="InterPro" id="IPR049445">
    <property type="entry name" value="TetR_SbtR-like_C"/>
</dbReference>
<evidence type="ECO:0000256" key="4">
    <source>
        <dbReference type="PROSITE-ProRule" id="PRU00335"/>
    </source>
</evidence>
<comment type="caution">
    <text evidence="6">The sequence shown here is derived from an EMBL/GenBank/DDBJ whole genome shotgun (WGS) entry which is preliminary data.</text>
</comment>
<dbReference type="InterPro" id="IPR050109">
    <property type="entry name" value="HTH-type_TetR-like_transc_reg"/>
</dbReference>
<protein>
    <submittedName>
        <fullName evidence="6">TetR/AcrR family transcriptional regulator</fullName>
    </submittedName>
</protein>
<feature type="DNA-binding region" description="H-T-H motif" evidence="4">
    <location>
        <begin position="39"/>
        <end position="58"/>
    </location>
</feature>
<feature type="domain" description="HTH tetR-type" evidence="5">
    <location>
        <begin position="17"/>
        <end position="76"/>
    </location>
</feature>
<dbReference type="OrthoDB" id="9795011at2"/>
<accession>A0A428Y8G0</accession>